<organism evidence="1">
    <name type="scientific">Sesamum radiatum</name>
    <name type="common">Black benniseed</name>
    <dbReference type="NCBI Taxonomy" id="300843"/>
    <lineage>
        <taxon>Eukaryota</taxon>
        <taxon>Viridiplantae</taxon>
        <taxon>Streptophyta</taxon>
        <taxon>Embryophyta</taxon>
        <taxon>Tracheophyta</taxon>
        <taxon>Spermatophyta</taxon>
        <taxon>Magnoliopsida</taxon>
        <taxon>eudicotyledons</taxon>
        <taxon>Gunneridae</taxon>
        <taxon>Pentapetalae</taxon>
        <taxon>asterids</taxon>
        <taxon>lamiids</taxon>
        <taxon>Lamiales</taxon>
        <taxon>Pedaliaceae</taxon>
        <taxon>Sesamum</taxon>
    </lineage>
</organism>
<dbReference type="PANTHER" id="PTHR31973:SF199">
    <property type="entry name" value="SWIM-TYPE DOMAIN-CONTAINING PROTEIN"/>
    <property type="match status" value="1"/>
</dbReference>
<dbReference type="PANTHER" id="PTHR31973">
    <property type="entry name" value="POLYPROTEIN, PUTATIVE-RELATED"/>
    <property type="match status" value="1"/>
</dbReference>
<reference evidence="1" key="2">
    <citation type="journal article" date="2024" name="Plant">
        <title>Genomic evolution and insights into agronomic trait innovations of Sesamum species.</title>
        <authorList>
            <person name="Miao H."/>
            <person name="Wang L."/>
            <person name="Qu L."/>
            <person name="Liu H."/>
            <person name="Sun Y."/>
            <person name="Le M."/>
            <person name="Wang Q."/>
            <person name="Wei S."/>
            <person name="Zheng Y."/>
            <person name="Lin W."/>
            <person name="Duan Y."/>
            <person name="Cao H."/>
            <person name="Xiong S."/>
            <person name="Wang X."/>
            <person name="Wei L."/>
            <person name="Li C."/>
            <person name="Ma Q."/>
            <person name="Ju M."/>
            <person name="Zhao R."/>
            <person name="Li G."/>
            <person name="Mu C."/>
            <person name="Tian Q."/>
            <person name="Mei H."/>
            <person name="Zhang T."/>
            <person name="Gao T."/>
            <person name="Zhang H."/>
        </authorList>
    </citation>
    <scope>NUCLEOTIDE SEQUENCE</scope>
    <source>
        <strain evidence="1">G02</strain>
    </source>
</reference>
<proteinExistence type="predicted"/>
<sequence length="142" mass="16845">MKETGELDVKCLEWLNDKPHSQRSRLDFKGYQKCDILLNNICESYNSIIEARDKPILTMLECIREYLMVKMQQNRDRVGKRWGDKKIYPKIEIIVDKNMDKASDCVPIMADDWNYEISCYDDARYTVDFIAHTYSCRKMGVK</sequence>
<dbReference type="AlphaFoldDB" id="A0AAW2Q0P4"/>
<gene>
    <name evidence="1" type="ORF">Sradi_3823000</name>
</gene>
<evidence type="ECO:0000313" key="1">
    <source>
        <dbReference type="EMBL" id="KAL0361385.1"/>
    </source>
</evidence>
<accession>A0AAW2Q0P4</accession>
<name>A0AAW2Q0P4_SESRA</name>
<comment type="caution">
    <text evidence="1">The sequence shown here is derived from an EMBL/GenBank/DDBJ whole genome shotgun (WGS) entry which is preliminary data.</text>
</comment>
<dbReference type="EMBL" id="JACGWJ010000016">
    <property type="protein sequence ID" value="KAL0361385.1"/>
    <property type="molecule type" value="Genomic_DNA"/>
</dbReference>
<protein>
    <submittedName>
        <fullName evidence="1">Uncharacterized protein</fullName>
    </submittedName>
</protein>
<reference evidence="1" key="1">
    <citation type="submission" date="2020-06" db="EMBL/GenBank/DDBJ databases">
        <authorList>
            <person name="Li T."/>
            <person name="Hu X."/>
            <person name="Zhang T."/>
            <person name="Song X."/>
            <person name="Zhang H."/>
            <person name="Dai N."/>
            <person name="Sheng W."/>
            <person name="Hou X."/>
            <person name="Wei L."/>
        </authorList>
    </citation>
    <scope>NUCLEOTIDE SEQUENCE</scope>
    <source>
        <strain evidence="1">G02</strain>
        <tissue evidence="1">Leaf</tissue>
    </source>
</reference>